<comment type="caution">
    <text evidence="3">The sequence shown here is derived from an EMBL/GenBank/DDBJ whole genome shotgun (WGS) entry which is preliminary data.</text>
</comment>
<name>A0AAN7VP23_9PEZI</name>
<feature type="compositionally biased region" description="Polar residues" evidence="2">
    <location>
        <begin position="149"/>
        <end position="162"/>
    </location>
</feature>
<dbReference type="InterPro" id="IPR043141">
    <property type="entry name" value="Ribosomal_uL10-like_sf"/>
</dbReference>
<proteinExistence type="inferred from homology"/>
<dbReference type="SUPFAM" id="SSF160369">
    <property type="entry name" value="Ribosomal protein L10-like"/>
    <property type="match status" value="2"/>
</dbReference>
<dbReference type="EMBL" id="JAVRQU010000016">
    <property type="protein sequence ID" value="KAK5694041.1"/>
    <property type="molecule type" value="Genomic_DNA"/>
</dbReference>
<dbReference type="AlphaFoldDB" id="A0AAN7VP23"/>
<dbReference type="Proteomes" id="UP001310594">
    <property type="component" value="Unassembled WGS sequence"/>
</dbReference>
<evidence type="ECO:0000256" key="1">
    <source>
        <dbReference type="ARBA" id="ARBA00008889"/>
    </source>
</evidence>
<dbReference type="InterPro" id="IPR047865">
    <property type="entry name" value="Ribosomal_uL10_bac_type"/>
</dbReference>
<dbReference type="Gene3D" id="3.30.70.1730">
    <property type="match status" value="1"/>
</dbReference>
<dbReference type="PANTHER" id="PTHR11560">
    <property type="entry name" value="39S RIBOSOMAL PROTEIN L10, MITOCHONDRIAL"/>
    <property type="match status" value="1"/>
</dbReference>
<evidence type="ECO:0000313" key="3">
    <source>
        <dbReference type="EMBL" id="KAK5694041.1"/>
    </source>
</evidence>
<comment type="similarity">
    <text evidence="1">Belongs to the universal ribosomal protein uL10 family.</text>
</comment>
<gene>
    <name evidence="3" type="ORF">LTR97_009660</name>
</gene>
<protein>
    <submittedName>
        <fullName evidence="3">Uncharacterized protein</fullName>
    </submittedName>
</protein>
<organism evidence="3 4">
    <name type="scientific">Elasticomyces elasticus</name>
    <dbReference type="NCBI Taxonomy" id="574655"/>
    <lineage>
        <taxon>Eukaryota</taxon>
        <taxon>Fungi</taxon>
        <taxon>Dikarya</taxon>
        <taxon>Ascomycota</taxon>
        <taxon>Pezizomycotina</taxon>
        <taxon>Dothideomycetes</taxon>
        <taxon>Dothideomycetidae</taxon>
        <taxon>Mycosphaerellales</taxon>
        <taxon>Teratosphaeriaceae</taxon>
        <taxon>Elasticomyces</taxon>
    </lineage>
</organism>
<reference evidence="3" key="1">
    <citation type="submission" date="2023-08" db="EMBL/GenBank/DDBJ databases">
        <title>Black Yeasts Isolated from many extreme environments.</title>
        <authorList>
            <person name="Coleine C."/>
            <person name="Stajich J.E."/>
            <person name="Selbmann L."/>
        </authorList>
    </citation>
    <scope>NUCLEOTIDE SEQUENCE</scope>
    <source>
        <strain evidence="3">CCFEE 5810</strain>
    </source>
</reference>
<accession>A0AAN7VP23</accession>
<feature type="region of interest" description="Disordered" evidence="2">
    <location>
        <begin position="139"/>
        <end position="165"/>
    </location>
</feature>
<evidence type="ECO:0000256" key="2">
    <source>
        <dbReference type="SAM" id="MobiDB-lite"/>
    </source>
</evidence>
<evidence type="ECO:0000313" key="4">
    <source>
        <dbReference type="Proteomes" id="UP001310594"/>
    </source>
</evidence>
<sequence length="336" mass="36478">MPPYRICPPTRSSIRSYASLAATPTPAITAIPPLTHYPPTQPPSHKPPEFRKSQLHRQYQSLLRSSPAILVFQHNNLKATEWSGIRRELAKALAKVDEEQAKAGELQQEVVGEAVKLQIVQTGIFKSALRVVEFWEPREHDSGAPHPTDPTTNSSAVIADTQPNDRMDPTLVHGLSRQAWNTATSKAKAKQSPSDLGPLLSGPLALLTLPTISPQHLAAALSILAPTKEFPAPKRRINAAYHEKPVQDGIAKLMLLGARVDGKVFDMTGVRWIGGIKGGLQGLRGQLVAMLSGVGAQVTNVLESASRSVYITVEGRRMMLDDEQKGGEGEEKKVES</sequence>